<dbReference type="GO" id="GO:0005730">
    <property type="term" value="C:nucleolus"/>
    <property type="evidence" value="ECO:0007669"/>
    <property type="project" value="TreeGrafter"/>
</dbReference>
<dbReference type="GO" id="GO:0006511">
    <property type="term" value="P:ubiquitin-dependent protein catabolic process"/>
    <property type="evidence" value="ECO:0007669"/>
    <property type="project" value="TreeGrafter"/>
</dbReference>
<dbReference type="GO" id="GO:0004842">
    <property type="term" value="F:ubiquitin-protein transferase activity"/>
    <property type="evidence" value="ECO:0007669"/>
    <property type="project" value="InterPro"/>
</dbReference>
<dbReference type="Proteomes" id="UP000052978">
    <property type="component" value="Unassembled WGS sequence"/>
</dbReference>
<dbReference type="PANTHER" id="PTHR22605:SF16">
    <property type="entry name" value="E3 UBIQUITIN-PROTEIN LIGASE RNF213"/>
    <property type="match status" value="1"/>
</dbReference>
<organism evidence="1 2">
    <name type="scientific">Myotis brandtii</name>
    <name type="common">Brandt's bat</name>
    <dbReference type="NCBI Taxonomy" id="109478"/>
    <lineage>
        <taxon>Eukaryota</taxon>
        <taxon>Metazoa</taxon>
        <taxon>Chordata</taxon>
        <taxon>Craniata</taxon>
        <taxon>Vertebrata</taxon>
        <taxon>Euteleostomi</taxon>
        <taxon>Mammalia</taxon>
        <taxon>Eutheria</taxon>
        <taxon>Laurasiatheria</taxon>
        <taxon>Chiroptera</taxon>
        <taxon>Yangochiroptera</taxon>
        <taxon>Vespertilionidae</taxon>
        <taxon>Myotis</taxon>
    </lineage>
</organism>
<reference evidence="1 2" key="1">
    <citation type="journal article" date="2013" name="Nat. Commun.">
        <title>Genome analysis reveals insights into physiology and longevity of the Brandt's bat Myotis brandtii.</title>
        <authorList>
            <person name="Seim I."/>
            <person name="Fang X."/>
            <person name="Xiong Z."/>
            <person name="Lobanov A.V."/>
            <person name="Huang Z."/>
            <person name="Ma S."/>
            <person name="Feng Y."/>
            <person name="Turanov A.A."/>
            <person name="Zhu Y."/>
            <person name="Lenz T.L."/>
            <person name="Gerashchenko M.V."/>
            <person name="Fan D."/>
            <person name="Hee Yim S."/>
            <person name="Yao X."/>
            <person name="Jordan D."/>
            <person name="Xiong Y."/>
            <person name="Ma Y."/>
            <person name="Lyapunov A.N."/>
            <person name="Chen G."/>
            <person name="Kulakova O.I."/>
            <person name="Sun Y."/>
            <person name="Lee S.G."/>
            <person name="Bronson R.T."/>
            <person name="Moskalev A.A."/>
            <person name="Sunyaev S.R."/>
            <person name="Zhang G."/>
            <person name="Krogh A."/>
            <person name="Wang J."/>
            <person name="Gladyshev V.N."/>
        </authorList>
    </citation>
    <scope>NUCLEOTIDE SEQUENCE [LARGE SCALE GENOMIC DNA]</scope>
</reference>
<dbReference type="GO" id="GO:0016887">
    <property type="term" value="F:ATP hydrolysis activity"/>
    <property type="evidence" value="ECO:0007669"/>
    <property type="project" value="InterPro"/>
</dbReference>
<gene>
    <name evidence="1" type="ORF">D623_10000948</name>
</gene>
<proteinExistence type="predicted"/>
<dbReference type="EMBL" id="KE161592">
    <property type="protein sequence ID" value="EPQ04603.1"/>
    <property type="molecule type" value="Genomic_DNA"/>
</dbReference>
<keyword evidence="2" id="KW-1185">Reference proteome</keyword>
<dbReference type="GO" id="GO:0016020">
    <property type="term" value="C:membrane"/>
    <property type="evidence" value="ECO:0007669"/>
    <property type="project" value="TreeGrafter"/>
</dbReference>
<dbReference type="PANTHER" id="PTHR22605">
    <property type="entry name" value="RZ-TYPE DOMAIN-CONTAINING PROTEIN"/>
    <property type="match status" value="1"/>
</dbReference>
<dbReference type="GO" id="GO:0002040">
    <property type="term" value="P:sprouting angiogenesis"/>
    <property type="evidence" value="ECO:0007669"/>
    <property type="project" value="TreeGrafter"/>
</dbReference>
<dbReference type="InterPro" id="IPR031248">
    <property type="entry name" value="RNF213"/>
</dbReference>
<protein>
    <submittedName>
        <fullName evidence="1">RING finger protein 213</fullName>
    </submittedName>
</protein>
<dbReference type="AlphaFoldDB" id="S7P372"/>
<dbReference type="GO" id="GO:2000051">
    <property type="term" value="P:negative regulation of non-canonical Wnt signaling pathway"/>
    <property type="evidence" value="ECO:0007669"/>
    <property type="project" value="TreeGrafter"/>
</dbReference>
<name>S7P372_MYOBR</name>
<evidence type="ECO:0000313" key="1">
    <source>
        <dbReference type="EMBL" id="EPQ04603.1"/>
    </source>
</evidence>
<dbReference type="GO" id="GO:0005829">
    <property type="term" value="C:cytosol"/>
    <property type="evidence" value="ECO:0007669"/>
    <property type="project" value="TreeGrafter"/>
</dbReference>
<evidence type="ECO:0000313" key="2">
    <source>
        <dbReference type="Proteomes" id="UP000052978"/>
    </source>
</evidence>
<accession>S7P372</accession>
<sequence length="568" mass="63976">MCDIELHSHEVQGRRSGTGRAHSTGRTQAPFACTQAPSLCTRIRGLSPSPVPLVVSQAPLGQWTRIFSVALFVEHVLLGTEDHSPELHTLLTDYVFSLDKCLQGNSDIKTLRPFSAVMATLRECKDRASKTFTRVAIEQHARFRHLCTSFFVDLVSTLCFKDNCPPSRDVVQELLSLLFVEKTLLRDAPQRHCEHTKSLSPFDDMVDKTPVIRSVVLKLLLKYSFPEVKDCIQDHLSQLEQKPFLAEDKTELYVLFSSCLEDSIHEKNSALPAQGDSTYLQEDGQFLGECLPRCSRDPGLEASIEYLQETARIRLCLDRACEVLSKLLEGSGKSPLSFLSLAQKSLDLAEEQRQFLRQVERFCTQSGNDWYRVYLVRRLVSRQGMEFVQSFLQPDHPAQWVFPQEVQAQQACRGSQTHQATYLLLALFREVTTLYRSQNTHLHPKPQELKALGKFIKESQTLSPDMRDFATGLVTNDLPLLRTAGPGDGGLAGMVTELAVHTAATLLCGQHRVLEPLRNLAFSPATMARAFLPTMPQDMLAQARSWKGLERVQWYSTCPVPWSQSSEL</sequence>